<feature type="region of interest" description="Disordered" evidence="1">
    <location>
        <begin position="54"/>
        <end position="73"/>
    </location>
</feature>
<feature type="compositionally biased region" description="Basic and acidic residues" evidence="1">
    <location>
        <begin position="62"/>
        <end position="73"/>
    </location>
</feature>
<dbReference type="EMBL" id="PYWC01000005">
    <property type="protein sequence ID" value="PWW79941.1"/>
    <property type="molecule type" value="Genomic_DNA"/>
</dbReference>
<sequence>MSSCGLGSWARGCAIGYSQFDSGMIGEHVFPAFSSLGKKINKLIPGIGLARKIPPGGTAHHKPCETSPRLREG</sequence>
<dbReference type="AlphaFoldDB" id="A0A317T3F0"/>
<feature type="non-terminal residue" evidence="2">
    <location>
        <position position="73"/>
    </location>
</feature>
<accession>A0A317T3F0</accession>
<evidence type="ECO:0000256" key="1">
    <source>
        <dbReference type="SAM" id="MobiDB-lite"/>
    </source>
</evidence>
<name>A0A317T3F0_9PEZI</name>
<dbReference type="Proteomes" id="UP000246991">
    <property type="component" value="Unassembled WGS sequence"/>
</dbReference>
<gene>
    <name evidence="2" type="ORF">C7212DRAFT_27630</name>
</gene>
<keyword evidence="3" id="KW-1185">Reference proteome</keyword>
<dbReference type="OrthoDB" id="10472498at2759"/>
<reference evidence="2 3" key="1">
    <citation type="submission" date="2018-03" db="EMBL/GenBank/DDBJ databases">
        <title>Genomes of Pezizomycetes fungi and the evolution of truffles.</title>
        <authorList>
            <person name="Murat C."/>
            <person name="Payen T."/>
            <person name="Noel B."/>
            <person name="Kuo A."/>
            <person name="Martin F.M."/>
        </authorList>
    </citation>
    <scope>NUCLEOTIDE SEQUENCE [LARGE SCALE GENOMIC DNA]</scope>
    <source>
        <strain evidence="2">091103-1</strain>
    </source>
</reference>
<proteinExistence type="predicted"/>
<evidence type="ECO:0000313" key="2">
    <source>
        <dbReference type="EMBL" id="PWW79941.1"/>
    </source>
</evidence>
<evidence type="ECO:0000313" key="3">
    <source>
        <dbReference type="Proteomes" id="UP000246991"/>
    </source>
</evidence>
<protein>
    <submittedName>
        <fullName evidence="2">Uncharacterized protein</fullName>
    </submittedName>
</protein>
<comment type="caution">
    <text evidence="2">The sequence shown here is derived from an EMBL/GenBank/DDBJ whole genome shotgun (WGS) entry which is preliminary data.</text>
</comment>
<organism evidence="2 3">
    <name type="scientific">Tuber magnatum</name>
    <name type="common">white Piedmont truffle</name>
    <dbReference type="NCBI Taxonomy" id="42249"/>
    <lineage>
        <taxon>Eukaryota</taxon>
        <taxon>Fungi</taxon>
        <taxon>Dikarya</taxon>
        <taxon>Ascomycota</taxon>
        <taxon>Pezizomycotina</taxon>
        <taxon>Pezizomycetes</taxon>
        <taxon>Pezizales</taxon>
        <taxon>Tuberaceae</taxon>
        <taxon>Tuber</taxon>
    </lineage>
</organism>